<accession>A0A4W3JH58</accession>
<reference evidence="2" key="5">
    <citation type="submission" date="2025-09" db="UniProtKB">
        <authorList>
            <consortium name="Ensembl"/>
        </authorList>
    </citation>
    <scope>IDENTIFICATION</scope>
</reference>
<dbReference type="InterPro" id="IPR032770">
    <property type="entry name" value="DUF4537"/>
</dbReference>
<name>A0A4W3JH58_CALMI</name>
<reference evidence="3" key="2">
    <citation type="journal article" date="2007" name="PLoS Biol.">
        <title>Survey sequencing and comparative analysis of the elephant shark (Callorhinchus milii) genome.</title>
        <authorList>
            <person name="Venkatesh B."/>
            <person name="Kirkness E.F."/>
            <person name="Loh Y.H."/>
            <person name="Halpern A.L."/>
            <person name="Lee A.P."/>
            <person name="Johnson J."/>
            <person name="Dandona N."/>
            <person name="Viswanathan L.D."/>
            <person name="Tay A."/>
            <person name="Venter J.C."/>
            <person name="Strausberg R.L."/>
            <person name="Brenner S."/>
        </authorList>
    </citation>
    <scope>NUCLEOTIDE SEQUENCE [LARGE SCALE GENOMIC DNA]</scope>
</reference>
<sequence>MRNTKPPSRYHITSRNKPTNQARQVLDTLKGQRVIARSEINGFYYPGVVSKCISSRKAIVHFTKGETQITPTEFIIQTGGATPCPPLKVGDFVLVRTNEEGEYYRWVTGVIIATPQSARKDDKFYTVLKYNNRKEHTLRRGLNKISKTQYIFTCRYMKETQMADRTM</sequence>
<feature type="domain" description="DUF4537" evidence="1">
    <location>
        <begin position="31"/>
        <end position="156"/>
    </location>
</feature>
<reference evidence="3" key="1">
    <citation type="journal article" date="2006" name="Science">
        <title>Ancient noncoding elements conserved in the human genome.</title>
        <authorList>
            <person name="Venkatesh B."/>
            <person name="Kirkness E.F."/>
            <person name="Loh Y.H."/>
            <person name="Halpern A.L."/>
            <person name="Lee A.P."/>
            <person name="Johnson J."/>
            <person name="Dandona N."/>
            <person name="Viswanathan L.D."/>
            <person name="Tay A."/>
            <person name="Venter J.C."/>
            <person name="Strausberg R.L."/>
            <person name="Brenner S."/>
        </authorList>
    </citation>
    <scope>NUCLEOTIDE SEQUENCE [LARGE SCALE GENOMIC DNA]</scope>
</reference>
<evidence type="ECO:0000259" key="1">
    <source>
        <dbReference type="Pfam" id="PF15057"/>
    </source>
</evidence>
<evidence type="ECO:0000313" key="3">
    <source>
        <dbReference type="Proteomes" id="UP000314986"/>
    </source>
</evidence>
<dbReference type="GeneTree" id="ENSGT00940000157237"/>
<dbReference type="InParanoid" id="A0A4W3JH58"/>
<evidence type="ECO:0000313" key="2">
    <source>
        <dbReference type="Ensembl" id="ENSCMIP00000042784.1"/>
    </source>
</evidence>
<dbReference type="Ensembl" id="ENSCMIT00000043404.1">
    <property type="protein sequence ID" value="ENSCMIP00000042784.1"/>
    <property type="gene ID" value="ENSCMIG00000017791.1"/>
</dbReference>
<organism evidence="2 3">
    <name type="scientific">Callorhinchus milii</name>
    <name type="common">Ghost shark</name>
    <dbReference type="NCBI Taxonomy" id="7868"/>
    <lineage>
        <taxon>Eukaryota</taxon>
        <taxon>Metazoa</taxon>
        <taxon>Chordata</taxon>
        <taxon>Craniata</taxon>
        <taxon>Vertebrata</taxon>
        <taxon>Chondrichthyes</taxon>
        <taxon>Holocephali</taxon>
        <taxon>Chimaeriformes</taxon>
        <taxon>Callorhinchidae</taxon>
        <taxon>Callorhinchus</taxon>
    </lineage>
</organism>
<dbReference type="Proteomes" id="UP000314986">
    <property type="component" value="Unassembled WGS sequence"/>
</dbReference>
<dbReference type="AlphaFoldDB" id="A0A4W3JH58"/>
<proteinExistence type="predicted"/>
<protein>
    <recommendedName>
        <fullName evidence="1">DUF4537 domain-containing protein</fullName>
    </recommendedName>
</protein>
<dbReference type="PANTHER" id="PTHR46785:SF1">
    <property type="entry name" value="VON WILLEBRAND FACTOR A DOMAIN-CONTAINING PROTEIN 3B"/>
    <property type="match status" value="1"/>
</dbReference>
<reference evidence="3" key="3">
    <citation type="journal article" date="2014" name="Nature">
        <title>Elephant shark genome provides unique insights into gnathostome evolution.</title>
        <authorList>
            <consortium name="International Elephant Shark Genome Sequencing Consortium"/>
            <person name="Venkatesh B."/>
            <person name="Lee A.P."/>
            <person name="Ravi V."/>
            <person name="Maurya A.K."/>
            <person name="Lian M.M."/>
            <person name="Swann J.B."/>
            <person name="Ohta Y."/>
            <person name="Flajnik M.F."/>
            <person name="Sutoh Y."/>
            <person name="Kasahara M."/>
            <person name="Hoon S."/>
            <person name="Gangu V."/>
            <person name="Roy S.W."/>
            <person name="Irimia M."/>
            <person name="Korzh V."/>
            <person name="Kondrychyn I."/>
            <person name="Lim Z.W."/>
            <person name="Tay B.H."/>
            <person name="Tohari S."/>
            <person name="Kong K.W."/>
            <person name="Ho S."/>
            <person name="Lorente-Galdos B."/>
            <person name="Quilez J."/>
            <person name="Marques-Bonet T."/>
            <person name="Raney B.J."/>
            <person name="Ingham P.W."/>
            <person name="Tay A."/>
            <person name="Hillier L.W."/>
            <person name="Minx P."/>
            <person name="Boehm T."/>
            <person name="Wilson R.K."/>
            <person name="Brenner S."/>
            <person name="Warren W.C."/>
        </authorList>
    </citation>
    <scope>NUCLEOTIDE SEQUENCE [LARGE SCALE GENOMIC DNA]</scope>
</reference>
<dbReference type="STRING" id="7868.ENSCMIP00000042784"/>
<dbReference type="PANTHER" id="PTHR46785">
    <property type="entry name" value="VON WILLEBRAND FACTOR A DOMAIN-CONTAINING PROTEIN 3B"/>
    <property type="match status" value="1"/>
</dbReference>
<keyword evidence="3" id="KW-1185">Reference proteome</keyword>
<dbReference type="Pfam" id="PF15057">
    <property type="entry name" value="DUF4537"/>
    <property type="match status" value="1"/>
</dbReference>
<reference evidence="2" key="4">
    <citation type="submission" date="2025-08" db="UniProtKB">
        <authorList>
            <consortium name="Ensembl"/>
        </authorList>
    </citation>
    <scope>IDENTIFICATION</scope>
</reference>